<name>A0ABP8CD35_9ACTN</name>
<dbReference type="InterPro" id="IPR027417">
    <property type="entry name" value="P-loop_NTPase"/>
</dbReference>
<evidence type="ECO:0000313" key="4">
    <source>
        <dbReference type="Proteomes" id="UP001501710"/>
    </source>
</evidence>
<proteinExistence type="predicted"/>
<protein>
    <recommendedName>
        <fullName evidence="2">IstB-like ATP-binding domain-containing protein</fullName>
    </recommendedName>
</protein>
<gene>
    <name evidence="3" type="ORF">GCM10022254_51230</name>
</gene>
<feature type="domain" description="IstB-like ATP-binding" evidence="2">
    <location>
        <begin position="3"/>
        <end position="72"/>
    </location>
</feature>
<feature type="region of interest" description="Disordered" evidence="1">
    <location>
        <begin position="75"/>
        <end position="107"/>
    </location>
</feature>
<reference evidence="4" key="1">
    <citation type="journal article" date="2019" name="Int. J. Syst. Evol. Microbiol.">
        <title>The Global Catalogue of Microorganisms (GCM) 10K type strain sequencing project: providing services to taxonomists for standard genome sequencing and annotation.</title>
        <authorList>
            <consortium name="The Broad Institute Genomics Platform"/>
            <consortium name="The Broad Institute Genome Sequencing Center for Infectious Disease"/>
            <person name="Wu L."/>
            <person name="Ma J."/>
        </authorList>
    </citation>
    <scope>NUCLEOTIDE SEQUENCE [LARGE SCALE GENOMIC DNA]</scope>
    <source>
        <strain evidence="4">JCM 17440</strain>
    </source>
</reference>
<evidence type="ECO:0000256" key="1">
    <source>
        <dbReference type="SAM" id="MobiDB-lite"/>
    </source>
</evidence>
<keyword evidence="4" id="KW-1185">Reference proteome</keyword>
<dbReference type="EMBL" id="BAABAS010000019">
    <property type="protein sequence ID" value="GAA4237822.1"/>
    <property type="molecule type" value="Genomic_DNA"/>
</dbReference>
<evidence type="ECO:0000313" key="3">
    <source>
        <dbReference type="EMBL" id="GAA4237822.1"/>
    </source>
</evidence>
<accession>A0ABP8CD35</accession>
<organism evidence="3 4">
    <name type="scientific">Actinomadura meridiana</name>
    <dbReference type="NCBI Taxonomy" id="559626"/>
    <lineage>
        <taxon>Bacteria</taxon>
        <taxon>Bacillati</taxon>
        <taxon>Actinomycetota</taxon>
        <taxon>Actinomycetes</taxon>
        <taxon>Streptosporangiales</taxon>
        <taxon>Thermomonosporaceae</taxon>
        <taxon>Actinomadura</taxon>
    </lineage>
</organism>
<dbReference type="Gene3D" id="3.40.50.300">
    <property type="entry name" value="P-loop containing nucleotide triphosphate hydrolases"/>
    <property type="match status" value="1"/>
</dbReference>
<dbReference type="InterPro" id="IPR002611">
    <property type="entry name" value="IstB_ATP-bd"/>
</dbReference>
<sequence>MLLDRRGAELLFQALTEREEKNSLAIASNDSFGGWTKTFADPRLCAAIVDRLTFGDNIIETGTDSYRLAQTRARAEHNAGWPERLPRSPNLTEAEPGRSRAPAGASRTQPTVFDVVFALRHDLSTEIIQRIRGTWPIDGPATSPRERCQRQER</sequence>
<dbReference type="Proteomes" id="UP001501710">
    <property type="component" value="Unassembled WGS sequence"/>
</dbReference>
<dbReference type="Pfam" id="PF01695">
    <property type="entry name" value="IstB_IS21"/>
    <property type="match status" value="1"/>
</dbReference>
<comment type="caution">
    <text evidence="3">The sequence shown here is derived from an EMBL/GenBank/DDBJ whole genome shotgun (WGS) entry which is preliminary data.</text>
</comment>
<evidence type="ECO:0000259" key="2">
    <source>
        <dbReference type="Pfam" id="PF01695"/>
    </source>
</evidence>